<gene>
    <name evidence="5" type="ORF">AXF42_Ash000950</name>
</gene>
<proteinExistence type="inferred from homology"/>
<dbReference type="InterPro" id="IPR023393">
    <property type="entry name" value="START-like_dom_sf"/>
</dbReference>
<evidence type="ECO:0000256" key="2">
    <source>
        <dbReference type="ARBA" id="ARBA00022589"/>
    </source>
</evidence>
<feature type="region of interest" description="Disordered" evidence="3">
    <location>
        <begin position="191"/>
        <end position="220"/>
    </location>
</feature>
<evidence type="ECO:0000259" key="4">
    <source>
        <dbReference type="Pfam" id="PF00407"/>
    </source>
</evidence>
<dbReference type="OrthoDB" id="1879545at2759"/>
<dbReference type="EMBL" id="KZ451950">
    <property type="protein sequence ID" value="PKA58857.1"/>
    <property type="molecule type" value="Genomic_DNA"/>
</dbReference>
<dbReference type="GO" id="GO:0010427">
    <property type="term" value="F:abscisic acid binding"/>
    <property type="evidence" value="ECO:0007669"/>
    <property type="project" value="TreeGrafter"/>
</dbReference>
<dbReference type="PANTHER" id="PTHR31213">
    <property type="entry name" value="OS08G0374000 PROTEIN-RELATED"/>
    <property type="match status" value="1"/>
</dbReference>
<dbReference type="STRING" id="1088818.A0A2I0ATI8"/>
<evidence type="ECO:0000313" key="6">
    <source>
        <dbReference type="Proteomes" id="UP000236161"/>
    </source>
</evidence>
<dbReference type="GO" id="GO:0009820">
    <property type="term" value="P:alkaloid metabolic process"/>
    <property type="evidence" value="ECO:0007669"/>
    <property type="project" value="UniProtKB-KW"/>
</dbReference>
<dbReference type="GO" id="GO:0004864">
    <property type="term" value="F:protein phosphatase inhibitor activity"/>
    <property type="evidence" value="ECO:0007669"/>
    <property type="project" value="TreeGrafter"/>
</dbReference>
<feature type="compositionally biased region" description="Polar residues" evidence="3">
    <location>
        <begin position="197"/>
        <end position="209"/>
    </location>
</feature>
<dbReference type="Proteomes" id="UP000236161">
    <property type="component" value="Unassembled WGS sequence"/>
</dbReference>
<protein>
    <submittedName>
        <fullName evidence="5">S-norcoclaurine synthase</fullName>
    </submittedName>
</protein>
<dbReference type="GO" id="GO:0009738">
    <property type="term" value="P:abscisic acid-activated signaling pathway"/>
    <property type="evidence" value="ECO:0007669"/>
    <property type="project" value="TreeGrafter"/>
</dbReference>
<feature type="domain" description="Bet v I/Major latex protein" evidence="4">
    <location>
        <begin position="2"/>
        <end position="112"/>
    </location>
</feature>
<sequence length="234" mass="25951">MKGTLSKEVEIGISAANLWEVFRSLRLAELTVKLLPHLLAEAKLEEGYGGVGTILKLTLRPGILPAGLESYKEKFVKIDDEQRVKEAVVVEGGYLELGFQSYLVRFEIMEKKMITSGNEGDEQEYYDSAIVRSTIEYEISDEHAGAGASAELVSIAPLAAIAEAVGNFLAPELGREEASEFKTATIKKEGALFSPPRDSQTVKPHQNSRGIKKKIDESDRSSTRVNYELYYNRF</sequence>
<dbReference type="GO" id="GO:0005737">
    <property type="term" value="C:cytoplasm"/>
    <property type="evidence" value="ECO:0007669"/>
    <property type="project" value="TreeGrafter"/>
</dbReference>
<dbReference type="Pfam" id="PF00407">
    <property type="entry name" value="Bet_v_1"/>
    <property type="match status" value="1"/>
</dbReference>
<dbReference type="InterPro" id="IPR000916">
    <property type="entry name" value="Bet_v_I/MLP"/>
</dbReference>
<dbReference type="AlphaFoldDB" id="A0A2I0ATI8"/>
<dbReference type="GO" id="GO:0038023">
    <property type="term" value="F:signaling receptor activity"/>
    <property type="evidence" value="ECO:0007669"/>
    <property type="project" value="TreeGrafter"/>
</dbReference>
<name>A0A2I0ATI8_9ASPA</name>
<dbReference type="PANTHER" id="PTHR31213:SF19">
    <property type="entry name" value="BET V I_MAJOR LATEX PROTEIN DOMAIN-CONTAINING PROTEIN"/>
    <property type="match status" value="1"/>
</dbReference>
<reference evidence="5 6" key="1">
    <citation type="journal article" date="2017" name="Nature">
        <title>The Apostasia genome and the evolution of orchids.</title>
        <authorList>
            <person name="Zhang G.Q."/>
            <person name="Liu K.W."/>
            <person name="Li Z."/>
            <person name="Lohaus R."/>
            <person name="Hsiao Y.Y."/>
            <person name="Niu S.C."/>
            <person name="Wang J.Y."/>
            <person name="Lin Y.C."/>
            <person name="Xu Q."/>
            <person name="Chen L.J."/>
            <person name="Yoshida K."/>
            <person name="Fujiwara S."/>
            <person name="Wang Z.W."/>
            <person name="Zhang Y.Q."/>
            <person name="Mitsuda N."/>
            <person name="Wang M."/>
            <person name="Liu G.H."/>
            <person name="Pecoraro L."/>
            <person name="Huang H.X."/>
            <person name="Xiao X.J."/>
            <person name="Lin M."/>
            <person name="Wu X.Y."/>
            <person name="Wu W.L."/>
            <person name="Chen Y.Y."/>
            <person name="Chang S.B."/>
            <person name="Sakamoto S."/>
            <person name="Ohme-Takagi M."/>
            <person name="Yagi M."/>
            <person name="Zeng S.J."/>
            <person name="Shen C.Y."/>
            <person name="Yeh C.M."/>
            <person name="Luo Y.B."/>
            <person name="Tsai W.C."/>
            <person name="Van de Peer Y."/>
            <person name="Liu Z.J."/>
        </authorList>
    </citation>
    <scope>NUCLEOTIDE SEQUENCE [LARGE SCALE GENOMIC DNA]</scope>
    <source>
        <strain evidence="6">cv. Shenzhen</strain>
        <tissue evidence="5">Stem</tissue>
    </source>
</reference>
<keyword evidence="6" id="KW-1185">Reference proteome</keyword>
<evidence type="ECO:0000313" key="5">
    <source>
        <dbReference type="EMBL" id="PKA58857.1"/>
    </source>
</evidence>
<dbReference type="InterPro" id="IPR050279">
    <property type="entry name" value="Plant_def-hormone_signal"/>
</dbReference>
<organism evidence="5 6">
    <name type="scientific">Apostasia shenzhenica</name>
    <dbReference type="NCBI Taxonomy" id="1088818"/>
    <lineage>
        <taxon>Eukaryota</taxon>
        <taxon>Viridiplantae</taxon>
        <taxon>Streptophyta</taxon>
        <taxon>Embryophyta</taxon>
        <taxon>Tracheophyta</taxon>
        <taxon>Spermatophyta</taxon>
        <taxon>Magnoliopsida</taxon>
        <taxon>Liliopsida</taxon>
        <taxon>Asparagales</taxon>
        <taxon>Orchidaceae</taxon>
        <taxon>Apostasioideae</taxon>
        <taxon>Apostasia</taxon>
    </lineage>
</organism>
<dbReference type="Gene3D" id="3.30.530.20">
    <property type="match status" value="1"/>
</dbReference>
<comment type="similarity">
    <text evidence="1">Belongs to the BetVI family.</text>
</comment>
<dbReference type="CDD" id="cd07816">
    <property type="entry name" value="Bet_v1-like"/>
    <property type="match status" value="1"/>
</dbReference>
<dbReference type="GO" id="GO:0006952">
    <property type="term" value="P:defense response"/>
    <property type="evidence" value="ECO:0007669"/>
    <property type="project" value="InterPro"/>
</dbReference>
<keyword evidence="2" id="KW-0017">Alkaloid metabolism</keyword>
<evidence type="ECO:0000256" key="1">
    <source>
        <dbReference type="ARBA" id="ARBA00009744"/>
    </source>
</evidence>
<dbReference type="SUPFAM" id="SSF55961">
    <property type="entry name" value="Bet v1-like"/>
    <property type="match status" value="1"/>
</dbReference>
<accession>A0A2I0ATI8</accession>
<evidence type="ECO:0000256" key="3">
    <source>
        <dbReference type="SAM" id="MobiDB-lite"/>
    </source>
</evidence>
<dbReference type="GO" id="GO:0005634">
    <property type="term" value="C:nucleus"/>
    <property type="evidence" value="ECO:0007669"/>
    <property type="project" value="TreeGrafter"/>
</dbReference>